<dbReference type="GO" id="GO:0006886">
    <property type="term" value="P:intracellular protein transport"/>
    <property type="evidence" value="ECO:0007669"/>
    <property type="project" value="InterPro"/>
</dbReference>
<dbReference type="PANTHER" id="PTHR22746:SF10">
    <property type="entry name" value="GUANINE NUCLEOTIDE EXCHANGE FACTOR SUBUNIT RIC1"/>
    <property type="match status" value="1"/>
</dbReference>
<evidence type="ECO:0000256" key="4">
    <source>
        <dbReference type="SAM" id="MobiDB-lite"/>
    </source>
</evidence>
<dbReference type="OrthoDB" id="67540at2759"/>
<dbReference type="InterPro" id="IPR040096">
    <property type="entry name" value="Ric1"/>
</dbReference>
<accession>A0A8E0RVJ7</accession>
<feature type="compositionally biased region" description="Polar residues" evidence="4">
    <location>
        <begin position="251"/>
        <end position="266"/>
    </location>
</feature>
<organism evidence="6 7">
    <name type="scientific">Fasciolopsis buskii</name>
    <dbReference type="NCBI Taxonomy" id="27845"/>
    <lineage>
        <taxon>Eukaryota</taxon>
        <taxon>Metazoa</taxon>
        <taxon>Spiralia</taxon>
        <taxon>Lophotrochozoa</taxon>
        <taxon>Platyhelminthes</taxon>
        <taxon>Trematoda</taxon>
        <taxon>Digenea</taxon>
        <taxon>Plagiorchiida</taxon>
        <taxon>Echinostomata</taxon>
        <taxon>Echinostomatoidea</taxon>
        <taxon>Fasciolidae</taxon>
        <taxon>Fasciolopsis</taxon>
    </lineage>
</organism>
<evidence type="ECO:0000256" key="3">
    <source>
        <dbReference type="ARBA" id="ARBA00029879"/>
    </source>
</evidence>
<dbReference type="GO" id="GO:0034066">
    <property type="term" value="C:Ric1-Rgp1 guanyl-nucleotide exchange factor complex"/>
    <property type="evidence" value="ECO:0007669"/>
    <property type="project" value="InterPro"/>
</dbReference>
<dbReference type="Pfam" id="PF07064">
    <property type="entry name" value="RIC1"/>
    <property type="match status" value="1"/>
</dbReference>
<comment type="caution">
    <text evidence="6">The sequence shown here is derived from an EMBL/GenBank/DDBJ whole genome shotgun (WGS) entry which is preliminary data.</text>
</comment>
<reference evidence="6" key="1">
    <citation type="submission" date="2019-05" db="EMBL/GenBank/DDBJ databases">
        <title>Annotation for the trematode Fasciolopsis buski.</title>
        <authorList>
            <person name="Choi Y.-J."/>
        </authorList>
    </citation>
    <scope>NUCLEOTIDE SEQUENCE</scope>
    <source>
        <strain evidence="6">HT</strain>
        <tissue evidence="6">Whole worm</tissue>
    </source>
</reference>
<protein>
    <recommendedName>
        <fullName evidence="3">Protein RIC1 homolog</fullName>
    </recommendedName>
</protein>
<dbReference type="AlphaFoldDB" id="A0A8E0RVJ7"/>
<keyword evidence="7" id="KW-1185">Reference proteome</keyword>
<evidence type="ECO:0000313" key="6">
    <source>
        <dbReference type="EMBL" id="KAA0192865.1"/>
    </source>
</evidence>
<dbReference type="GO" id="GO:0005829">
    <property type="term" value="C:cytosol"/>
    <property type="evidence" value="ECO:0007669"/>
    <property type="project" value="TreeGrafter"/>
</dbReference>
<dbReference type="GO" id="GO:0000139">
    <property type="term" value="C:Golgi membrane"/>
    <property type="evidence" value="ECO:0007669"/>
    <property type="project" value="TreeGrafter"/>
</dbReference>
<dbReference type="PANTHER" id="PTHR22746">
    <property type="entry name" value="RAB6A-GEF COMPLEX PARTNER PROTEIN 1"/>
    <property type="match status" value="1"/>
</dbReference>
<evidence type="ECO:0000259" key="5">
    <source>
        <dbReference type="Pfam" id="PF07064"/>
    </source>
</evidence>
<feature type="domain" description="RIC1 C-terminal alpha solenoid region" evidence="5">
    <location>
        <begin position="18"/>
        <end position="169"/>
    </location>
</feature>
<dbReference type="Proteomes" id="UP000728185">
    <property type="component" value="Unassembled WGS sequence"/>
</dbReference>
<dbReference type="InterPro" id="IPR009771">
    <property type="entry name" value="RIC1_C"/>
</dbReference>
<name>A0A8E0RVJ7_9TREM</name>
<feature type="compositionally biased region" description="Polar residues" evidence="4">
    <location>
        <begin position="225"/>
        <end position="242"/>
    </location>
</feature>
<proteinExistence type="predicted"/>
<gene>
    <name evidence="6" type="ORF">FBUS_10040</name>
</gene>
<evidence type="ECO:0000313" key="7">
    <source>
        <dbReference type="Proteomes" id="UP000728185"/>
    </source>
</evidence>
<evidence type="ECO:0000256" key="1">
    <source>
        <dbReference type="ARBA" id="ARBA00004370"/>
    </source>
</evidence>
<dbReference type="GO" id="GO:0042147">
    <property type="term" value="P:retrograde transport, endosome to Golgi"/>
    <property type="evidence" value="ECO:0007669"/>
    <property type="project" value="TreeGrafter"/>
</dbReference>
<keyword evidence="2" id="KW-0472">Membrane</keyword>
<feature type="region of interest" description="Disordered" evidence="4">
    <location>
        <begin position="225"/>
        <end position="266"/>
    </location>
</feature>
<comment type="subcellular location">
    <subcellularLocation>
        <location evidence="1">Membrane</location>
    </subcellularLocation>
</comment>
<evidence type="ECO:0000256" key="2">
    <source>
        <dbReference type="ARBA" id="ARBA00023136"/>
    </source>
</evidence>
<dbReference type="EMBL" id="LUCM01005402">
    <property type="protein sequence ID" value="KAA0192865.1"/>
    <property type="molecule type" value="Genomic_DNA"/>
</dbReference>
<sequence length="730" mass="80246">MPSSQLTYSCLSPRFPHHTRHSLGIHALRLASAYKSLPHFHRVLEWLLHEVLESEATSKSPIPDPLLPQVVAFIQEFPHFLETVAQCARKTEVARWPHLFTAVGRRPKDLFELCVNCGNLPAAAAYLIILQSCESIACTLHLLEAALKGSRWSLIRDMLRFLNAIDPNDLICDPSVAVKSADKWGDSRVHHQSSKASNQLTSVEAMVEIENDFTVQSRRSSINMALKSSNPPHTIPDSNSSKIAAGGGTRSRLSSKSDGDSVQTAAGQQQHQCLSELIRKMLNSTALDFFAHGELKQLCELIVNLAAYFEGGKNALARWIANQNSELLILQDWPTSLMNLHNQFQWPLPMQCSLDESESDCYKTEKCAGIHECAKQHINPEIKCGTVTRQLRFLLNQLLQAGSFEWASLVALMLLDRNGLFHAITLAVDAATQCTLQRLRHQSFPGDVAATCHLGESGPGSRSLSKRTTSLWHRVTGHSTQSDTNVDDSVCGSPPISPIFGDPLSRVFAGLHQLDTWSVHNCPAYHLFLSLLQPELEGPLPVPTPSAFVSLDTAKPEVKLHTSSIGTMVSTDHDEPPLARIERVQLAACQNPASAPFEGPEHLNSEFQTGLGENQPFEPHALESFHHLPQFSKSGLLVNSLNSSSSLLSVGHFTLSTVDSPSLSHRRLTASEDWTEMVTSTDLTRTSLTSSVYAINDESYEVYADEHVIDGTSEVTLNKASNSSFGCILS</sequence>